<evidence type="ECO:0000256" key="11">
    <source>
        <dbReference type="ARBA" id="ARBA00022741"/>
    </source>
</evidence>
<dbReference type="GO" id="GO:0004422">
    <property type="term" value="F:hypoxanthine phosphoribosyltransferase activity"/>
    <property type="evidence" value="ECO:0007669"/>
    <property type="project" value="InterPro"/>
</dbReference>
<dbReference type="GO" id="GO:0000287">
    <property type="term" value="F:magnesium ion binding"/>
    <property type="evidence" value="ECO:0007669"/>
    <property type="project" value="TreeGrafter"/>
</dbReference>
<dbReference type="GO" id="GO:0046100">
    <property type="term" value="P:hypoxanthine metabolic process"/>
    <property type="evidence" value="ECO:0007669"/>
    <property type="project" value="TreeGrafter"/>
</dbReference>
<evidence type="ECO:0000256" key="12">
    <source>
        <dbReference type="ARBA" id="ARBA00022842"/>
    </source>
</evidence>
<dbReference type="UniPathway" id="UPA00591">
    <property type="reaction ID" value="UER00648"/>
</dbReference>
<evidence type="ECO:0000256" key="7">
    <source>
        <dbReference type="ARBA" id="ARBA00022676"/>
    </source>
</evidence>
<dbReference type="InterPro" id="IPR029057">
    <property type="entry name" value="PRTase-like"/>
</dbReference>
<keyword evidence="12 13" id="KW-0460">Magnesium</keyword>
<dbReference type="GO" id="GO:0005829">
    <property type="term" value="C:cytosol"/>
    <property type="evidence" value="ECO:0007669"/>
    <property type="project" value="TreeGrafter"/>
</dbReference>
<evidence type="ECO:0000256" key="2">
    <source>
        <dbReference type="ARBA" id="ARBA00004496"/>
    </source>
</evidence>
<feature type="domain" description="Phosphoribosyltransferase" evidence="14">
    <location>
        <begin position="10"/>
        <end position="149"/>
    </location>
</feature>
<keyword evidence="11 13" id="KW-0547">Nucleotide-binding</keyword>
<dbReference type="PANTHER" id="PTHR43340">
    <property type="entry name" value="HYPOXANTHINE-GUANINE PHOSPHORIBOSYLTRANSFERASE"/>
    <property type="match status" value="1"/>
</dbReference>
<organism evidence="15 16">
    <name type="scientific">Junco hyemalis</name>
    <name type="common">Dark-eyed junco</name>
    <dbReference type="NCBI Taxonomy" id="40217"/>
    <lineage>
        <taxon>Eukaryota</taxon>
        <taxon>Metazoa</taxon>
        <taxon>Chordata</taxon>
        <taxon>Craniata</taxon>
        <taxon>Vertebrata</taxon>
        <taxon>Euteleostomi</taxon>
        <taxon>Archelosauria</taxon>
        <taxon>Archosauria</taxon>
        <taxon>Dinosauria</taxon>
        <taxon>Saurischia</taxon>
        <taxon>Theropoda</taxon>
        <taxon>Coelurosauria</taxon>
        <taxon>Aves</taxon>
        <taxon>Neognathae</taxon>
        <taxon>Neoaves</taxon>
        <taxon>Telluraves</taxon>
        <taxon>Australaves</taxon>
        <taxon>Passeriformes</taxon>
        <taxon>Passerellidae</taxon>
        <taxon>Junco</taxon>
    </lineage>
</organism>
<evidence type="ECO:0000256" key="6">
    <source>
        <dbReference type="ARBA" id="ARBA00022490"/>
    </source>
</evidence>
<dbReference type="SUPFAM" id="SSF53271">
    <property type="entry name" value="PRTase-like"/>
    <property type="match status" value="1"/>
</dbReference>
<dbReference type="GO" id="GO:0006166">
    <property type="term" value="P:purine ribonucleoside salvage"/>
    <property type="evidence" value="ECO:0007669"/>
    <property type="project" value="UniProtKB-KW"/>
</dbReference>
<accession>A0A8C5IET7</accession>
<dbReference type="GO" id="GO:0032264">
    <property type="term" value="P:IMP salvage"/>
    <property type="evidence" value="ECO:0007669"/>
    <property type="project" value="UniProtKB-UniPathway"/>
</dbReference>
<keyword evidence="16" id="KW-1185">Reference proteome</keyword>
<evidence type="ECO:0000313" key="16">
    <source>
        <dbReference type="Proteomes" id="UP000694408"/>
    </source>
</evidence>
<evidence type="ECO:0000256" key="4">
    <source>
        <dbReference type="ARBA" id="ARBA00008391"/>
    </source>
</evidence>
<keyword evidence="8 13" id="KW-0808">Transferase</keyword>
<keyword evidence="10 13" id="KW-0660">Purine salvage</keyword>
<dbReference type="NCBIfam" id="TIGR01203">
    <property type="entry name" value="HGPRTase"/>
    <property type="match status" value="1"/>
</dbReference>
<dbReference type="InterPro" id="IPR000836">
    <property type="entry name" value="PRTase_dom"/>
</dbReference>
<keyword evidence="6 13" id="KW-0963">Cytoplasm</keyword>
<evidence type="ECO:0000256" key="8">
    <source>
        <dbReference type="ARBA" id="ARBA00022679"/>
    </source>
</evidence>
<reference evidence="15" key="1">
    <citation type="submission" date="2025-08" db="UniProtKB">
        <authorList>
            <consortium name="Ensembl"/>
        </authorList>
    </citation>
    <scope>IDENTIFICATION</scope>
</reference>
<comment type="similarity">
    <text evidence="4 13">Belongs to the purine/pyrimidine phosphoribosyltransferase family.</text>
</comment>
<dbReference type="GO" id="GO:0032263">
    <property type="term" value="P:GMP salvage"/>
    <property type="evidence" value="ECO:0007669"/>
    <property type="project" value="TreeGrafter"/>
</dbReference>
<evidence type="ECO:0000256" key="10">
    <source>
        <dbReference type="ARBA" id="ARBA00022726"/>
    </source>
</evidence>
<keyword evidence="9 13" id="KW-0479">Metal-binding</keyword>
<dbReference type="Pfam" id="PF00156">
    <property type="entry name" value="Pribosyltran"/>
    <property type="match status" value="1"/>
</dbReference>
<dbReference type="InterPro" id="IPR005904">
    <property type="entry name" value="Hxn_phspho_trans"/>
</dbReference>
<proteinExistence type="inferred from homology"/>
<dbReference type="InterPro" id="IPR050408">
    <property type="entry name" value="HGPRT"/>
</dbReference>
<dbReference type="GO" id="GO:0006178">
    <property type="term" value="P:guanine salvage"/>
    <property type="evidence" value="ECO:0007669"/>
    <property type="project" value="TreeGrafter"/>
</dbReference>
<evidence type="ECO:0000256" key="1">
    <source>
        <dbReference type="ARBA" id="ARBA00001946"/>
    </source>
</evidence>
<dbReference type="EC" id="2.4.2.8" evidence="5 13"/>
<evidence type="ECO:0000256" key="3">
    <source>
        <dbReference type="ARBA" id="ARBA00004669"/>
    </source>
</evidence>
<comment type="catalytic activity">
    <reaction evidence="13">
        <text>IMP + diphosphate = hypoxanthine + 5-phospho-alpha-D-ribose 1-diphosphate</text>
        <dbReference type="Rhea" id="RHEA:17973"/>
        <dbReference type="ChEBI" id="CHEBI:17368"/>
        <dbReference type="ChEBI" id="CHEBI:33019"/>
        <dbReference type="ChEBI" id="CHEBI:58017"/>
        <dbReference type="ChEBI" id="CHEBI:58053"/>
        <dbReference type="EC" id="2.4.2.8"/>
    </reaction>
</comment>
<reference evidence="15" key="2">
    <citation type="submission" date="2025-09" db="UniProtKB">
        <authorList>
            <consortium name="Ensembl"/>
        </authorList>
    </citation>
    <scope>IDENTIFICATION</scope>
</reference>
<evidence type="ECO:0000256" key="9">
    <source>
        <dbReference type="ARBA" id="ARBA00022723"/>
    </source>
</evidence>
<comment type="subcellular location">
    <subcellularLocation>
        <location evidence="2 13">Cytoplasm</location>
    </subcellularLocation>
</comment>
<dbReference type="CDD" id="cd06223">
    <property type="entry name" value="PRTases_typeI"/>
    <property type="match status" value="1"/>
</dbReference>
<keyword evidence="7 13" id="KW-0328">Glycosyltransferase</keyword>
<dbReference type="Proteomes" id="UP000694408">
    <property type="component" value="Unplaced"/>
</dbReference>
<dbReference type="GO" id="GO:0000166">
    <property type="term" value="F:nucleotide binding"/>
    <property type="evidence" value="ECO:0007669"/>
    <property type="project" value="UniProtKB-KW"/>
</dbReference>
<name>A0A8C5IET7_JUNHY</name>
<evidence type="ECO:0000256" key="13">
    <source>
        <dbReference type="RuleBase" id="RU364099"/>
    </source>
</evidence>
<dbReference type="PANTHER" id="PTHR43340:SF1">
    <property type="entry name" value="HYPOXANTHINE PHOSPHORIBOSYLTRANSFERASE"/>
    <property type="match status" value="1"/>
</dbReference>
<dbReference type="Gene3D" id="3.40.50.2020">
    <property type="match status" value="1"/>
</dbReference>
<evidence type="ECO:0000259" key="14">
    <source>
        <dbReference type="Pfam" id="PF00156"/>
    </source>
</evidence>
<evidence type="ECO:0000256" key="5">
    <source>
        <dbReference type="ARBA" id="ARBA00011895"/>
    </source>
</evidence>
<sequence>MDKKILVGKRLLDRDDIESICTTIAKQLDAKFENSETLPVVVGILKGGAPFMCDIVRKMKTIVSIDFMSVSSYSGTKSTGELKMKMDITTDIKGRDVILVDDVVDTGLTTYYLVKYLKEKRGVKSITTVFLVDKPAKRKFDVPVDYYGLRYEGEDYLIGYGLDYNNLLRNIFGSEYKLL</sequence>
<dbReference type="AlphaFoldDB" id="A0A8C5IET7"/>
<comment type="cofactor">
    <cofactor evidence="1 13">
        <name>Mg(2+)</name>
        <dbReference type="ChEBI" id="CHEBI:18420"/>
    </cofactor>
</comment>
<protein>
    <recommendedName>
        <fullName evidence="5 13">Hypoxanthine phosphoribosyltransferase</fullName>
        <ecNumber evidence="5 13">2.4.2.8</ecNumber>
    </recommendedName>
</protein>
<evidence type="ECO:0000313" key="15">
    <source>
        <dbReference type="Ensembl" id="ENSJHYP00000002486.1"/>
    </source>
</evidence>
<comment type="pathway">
    <text evidence="3 13">Purine metabolism; IMP biosynthesis via salvage pathway; IMP from hypoxanthine: step 1/1.</text>
</comment>
<dbReference type="OMA" id="ICTTIAK"/>
<dbReference type="Ensembl" id="ENSJHYT00000003092.1">
    <property type="protein sequence ID" value="ENSJHYP00000002486.1"/>
    <property type="gene ID" value="ENSJHYG00000002098.1"/>
</dbReference>